<dbReference type="GO" id="GO:0005886">
    <property type="term" value="C:plasma membrane"/>
    <property type="evidence" value="ECO:0007669"/>
    <property type="project" value="UniProtKB-SubCell"/>
</dbReference>
<dbReference type="InterPro" id="IPR037185">
    <property type="entry name" value="EmrE-like"/>
</dbReference>
<proteinExistence type="inferred from homology"/>
<evidence type="ECO:0000256" key="6">
    <source>
        <dbReference type="ARBA" id="ARBA00023136"/>
    </source>
</evidence>
<reference evidence="9 10" key="1">
    <citation type="submission" date="2018-08" db="EMBL/GenBank/DDBJ databases">
        <title>Murine metabolic-syndrome-specific gut microbial biobank.</title>
        <authorList>
            <person name="Liu C."/>
        </authorList>
    </citation>
    <scope>NUCLEOTIDE SEQUENCE [LARGE SCALE GENOMIC DNA]</scope>
    <source>
        <strain evidence="9 10">28</strain>
    </source>
</reference>
<evidence type="ECO:0000313" key="9">
    <source>
        <dbReference type="EMBL" id="NBH61507.1"/>
    </source>
</evidence>
<organism evidence="9 10">
    <name type="scientific">Anaerotruncus colihominis</name>
    <dbReference type="NCBI Taxonomy" id="169435"/>
    <lineage>
        <taxon>Bacteria</taxon>
        <taxon>Bacillati</taxon>
        <taxon>Bacillota</taxon>
        <taxon>Clostridia</taxon>
        <taxon>Eubacteriales</taxon>
        <taxon>Oscillospiraceae</taxon>
        <taxon>Anaerotruncus</taxon>
    </lineage>
</organism>
<dbReference type="SUPFAM" id="SSF103481">
    <property type="entry name" value="Multidrug resistance efflux transporter EmrE"/>
    <property type="match status" value="2"/>
</dbReference>
<dbReference type="AlphaFoldDB" id="A0A845QLD4"/>
<dbReference type="InterPro" id="IPR000620">
    <property type="entry name" value="EamA_dom"/>
</dbReference>
<feature type="transmembrane region" description="Helical" evidence="7">
    <location>
        <begin position="260"/>
        <end position="279"/>
    </location>
</feature>
<dbReference type="EMBL" id="QXWK01000012">
    <property type="protein sequence ID" value="NBH61507.1"/>
    <property type="molecule type" value="Genomic_DNA"/>
</dbReference>
<feature type="domain" description="EamA" evidence="8">
    <location>
        <begin position="13"/>
        <end position="155"/>
    </location>
</feature>
<feature type="transmembrane region" description="Helical" evidence="7">
    <location>
        <begin position="45"/>
        <end position="69"/>
    </location>
</feature>
<dbReference type="Proteomes" id="UP000446866">
    <property type="component" value="Unassembled WGS sequence"/>
</dbReference>
<feature type="domain" description="EamA" evidence="8">
    <location>
        <begin position="170"/>
        <end position="305"/>
    </location>
</feature>
<feature type="transmembrane region" description="Helical" evidence="7">
    <location>
        <begin position="203"/>
        <end position="223"/>
    </location>
</feature>
<evidence type="ECO:0000256" key="4">
    <source>
        <dbReference type="ARBA" id="ARBA00022692"/>
    </source>
</evidence>
<name>A0A845QLD4_9FIRM</name>
<gene>
    <name evidence="9" type="ORF">D0435_07570</name>
</gene>
<evidence type="ECO:0000256" key="2">
    <source>
        <dbReference type="ARBA" id="ARBA00007362"/>
    </source>
</evidence>
<feature type="transmembrane region" description="Helical" evidence="7">
    <location>
        <begin position="81"/>
        <end position="102"/>
    </location>
</feature>
<dbReference type="PANTHER" id="PTHR32322">
    <property type="entry name" value="INNER MEMBRANE TRANSPORTER"/>
    <property type="match status" value="1"/>
</dbReference>
<keyword evidence="5 7" id="KW-1133">Transmembrane helix</keyword>
<keyword evidence="4 7" id="KW-0812">Transmembrane</keyword>
<feature type="transmembrane region" description="Helical" evidence="7">
    <location>
        <begin position="144"/>
        <end position="167"/>
    </location>
</feature>
<feature type="transmembrane region" description="Helical" evidence="7">
    <location>
        <begin position="173"/>
        <end position="191"/>
    </location>
</feature>
<evidence type="ECO:0000256" key="5">
    <source>
        <dbReference type="ARBA" id="ARBA00022989"/>
    </source>
</evidence>
<evidence type="ECO:0000313" key="10">
    <source>
        <dbReference type="Proteomes" id="UP000446866"/>
    </source>
</evidence>
<keyword evidence="3" id="KW-1003">Cell membrane</keyword>
<feature type="transmembrane region" description="Helical" evidence="7">
    <location>
        <begin position="229"/>
        <end position="248"/>
    </location>
</feature>
<dbReference type="InterPro" id="IPR050638">
    <property type="entry name" value="AA-Vitamin_Transporters"/>
</dbReference>
<comment type="caution">
    <text evidence="9">The sequence shown here is derived from an EMBL/GenBank/DDBJ whole genome shotgun (WGS) entry which is preliminary data.</text>
</comment>
<evidence type="ECO:0000256" key="1">
    <source>
        <dbReference type="ARBA" id="ARBA00004651"/>
    </source>
</evidence>
<feature type="transmembrane region" description="Helical" evidence="7">
    <location>
        <begin position="285"/>
        <end position="304"/>
    </location>
</feature>
<comment type="subcellular location">
    <subcellularLocation>
        <location evidence="1">Cell membrane</location>
        <topology evidence="1">Multi-pass membrane protein</topology>
    </subcellularLocation>
</comment>
<dbReference type="Pfam" id="PF00892">
    <property type="entry name" value="EamA"/>
    <property type="match status" value="2"/>
</dbReference>
<dbReference type="PANTHER" id="PTHR32322:SF18">
    <property type="entry name" value="S-ADENOSYLMETHIONINE_S-ADENOSYLHOMOCYSTEINE TRANSPORTER"/>
    <property type="match status" value="1"/>
</dbReference>
<comment type="similarity">
    <text evidence="2">Belongs to the EamA transporter family.</text>
</comment>
<accession>A0A845QLD4</accession>
<evidence type="ECO:0000259" key="8">
    <source>
        <dbReference type="Pfam" id="PF00892"/>
    </source>
</evidence>
<sequence>MNKEHYLQKTSIVCLLALLCCFLWGSAFPCIKIGYRLFAIESTDTWSQILFAGIRFTLAGVLVILTASVPQKKILFPKKGSWGMVAKISMAQTVIQYFFFYVGLAHTTGVKGSIIEGAHVFLSILIASLIFHQEKMTKAKSAGCVIGFSGVILVNVSGAEGLGGGLALNGEGFLLIACVSYAFSSVLVKLYSAKESPVVLSGYQFMMGGVIMTAAAWIGGGHLTVTSLWAYPMMVYMALISAVAYSVWGVLLKYNPVSKVTVFGFTTPVFGVVLSALFLTESGQIPWVQSLVALLCVCAGIFIVNRGETLENTD</sequence>
<evidence type="ECO:0000256" key="7">
    <source>
        <dbReference type="SAM" id="Phobius"/>
    </source>
</evidence>
<keyword evidence="10" id="KW-1185">Reference proteome</keyword>
<protein>
    <submittedName>
        <fullName evidence="9">DMT family transporter</fullName>
    </submittedName>
</protein>
<dbReference type="RefSeq" id="WP_160201789.1">
    <property type="nucleotide sequence ID" value="NZ_QXWK01000012.1"/>
</dbReference>
<keyword evidence="6 7" id="KW-0472">Membrane</keyword>
<feature type="transmembrane region" description="Helical" evidence="7">
    <location>
        <begin position="114"/>
        <end position="132"/>
    </location>
</feature>
<evidence type="ECO:0000256" key="3">
    <source>
        <dbReference type="ARBA" id="ARBA00022475"/>
    </source>
</evidence>